<dbReference type="PANTHER" id="PTHR30537">
    <property type="entry name" value="HTH-TYPE TRANSCRIPTIONAL REGULATOR"/>
    <property type="match status" value="1"/>
</dbReference>
<feature type="domain" description="HTH lysR-type" evidence="5">
    <location>
        <begin position="1"/>
        <end position="59"/>
    </location>
</feature>
<dbReference type="SUPFAM" id="SSF46785">
    <property type="entry name" value="Winged helix' DNA-binding domain"/>
    <property type="match status" value="1"/>
</dbReference>
<evidence type="ECO:0000259" key="5">
    <source>
        <dbReference type="PROSITE" id="PS50931"/>
    </source>
</evidence>
<evidence type="ECO:0000313" key="6">
    <source>
        <dbReference type="EMBL" id="OXE29376.1"/>
    </source>
</evidence>
<dbReference type="Pfam" id="PF00126">
    <property type="entry name" value="HTH_1"/>
    <property type="match status" value="1"/>
</dbReference>
<dbReference type="GO" id="GO:0003700">
    <property type="term" value="F:DNA-binding transcription factor activity"/>
    <property type="evidence" value="ECO:0007669"/>
    <property type="project" value="InterPro"/>
</dbReference>
<dbReference type="InterPro" id="IPR036390">
    <property type="entry name" value="WH_DNA-bd_sf"/>
</dbReference>
<proteinExistence type="inferred from homology"/>
<sequence>MDKIRSLRFFIATLEGGSFAAAAKAYGTDPSTVSKAIHRLESDLGIQLFQRSTRQIRLTEAVRRYANTARFVLDELAACEDSLKSHNDALSGLLKINVPV</sequence>
<keyword evidence="3" id="KW-0238">DNA-binding</keyword>
<dbReference type="FunFam" id="1.10.10.10:FF:000001">
    <property type="entry name" value="LysR family transcriptional regulator"/>
    <property type="match status" value="1"/>
</dbReference>
<gene>
    <name evidence="6" type="ORF">CA163_28965</name>
</gene>
<dbReference type="Gene3D" id="1.10.10.10">
    <property type="entry name" value="Winged helix-like DNA-binding domain superfamily/Winged helix DNA-binding domain"/>
    <property type="match status" value="1"/>
</dbReference>
<organism evidence="6 7">
    <name type="scientific">Vibrio parahaemolyticus</name>
    <dbReference type="NCBI Taxonomy" id="670"/>
    <lineage>
        <taxon>Bacteria</taxon>
        <taxon>Pseudomonadati</taxon>
        <taxon>Pseudomonadota</taxon>
        <taxon>Gammaproteobacteria</taxon>
        <taxon>Vibrionales</taxon>
        <taxon>Vibrionaceae</taxon>
        <taxon>Vibrio</taxon>
    </lineage>
</organism>
<dbReference type="GO" id="GO:0003677">
    <property type="term" value="F:DNA binding"/>
    <property type="evidence" value="ECO:0007669"/>
    <property type="project" value="UniProtKB-KW"/>
</dbReference>
<name>A0A227J2R4_VIBPH</name>
<dbReference type="Proteomes" id="UP000214596">
    <property type="component" value="Unassembled WGS sequence"/>
</dbReference>
<dbReference type="AlphaFoldDB" id="A0A227J2R4"/>
<dbReference type="InterPro" id="IPR036388">
    <property type="entry name" value="WH-like_DNA-bd_sf"/>
</dbReference>
<dbReference type="InterPro" id="IPR000847">
    <property type="entry name" value="LysR_HTH_N"/>
</dbReference>
<keyword evidence="2" id="KW-0805">Transcription regulation</keyword>
<dbReference type="PANTHER" id="PTHR30537:SF5">
    <property type="entry name" value="HTH-TYPE TRANSCRIPTIONAL ACTIVATOR TTDR-RELATED"/>
    <property type="match status" value="1"/>
</dbReference>
<accession>A0A227J2R4</accession>
<keyword evidence="4" id="KW-0804">Transcription</keyword>
<protein>
    <submittedName>
        <fullName evidence="6">Transcriptional regulator</fullName>
    </submittedName>
</protein>
<dbReference type="InterPro" id="IPR058163">
    <property type="entry name" value="LysR-type_TF_proteobact-type"/>
</dbReference>
<reference evidence="6 7" key="1">
    <citation type="journal article" date="2017" name="Appl. Environ. Microbiol.">
        <title>Parallel evolution of two clades of a major Atlantic endemic Vibrio parahaemolyticus pathogen lineage by independent acquisition of related pathogenicity islands.</title>
        <authorList>
            <person name="Xu F."/>
            <person name="Gonzalez-Escalona N."/>
            <person name="Drees K.P."/>
            <person name="Sebra R.P."/>
            <person name="Cooper V.S."/>
            <person name="Jones S.H."/>
            <person name="Whistler C.A."/>
        </authorList>
    </citation>
    <scope>NUCLEOTIDE SEQUENCE [LARGE SCALE GENOMIC DNA]</scope>
    <source>
        <strain evidence="6 7">MAVP-3</strain>
    </source>
</reference>
<evidence type="ECO:0000313" key="7">
    <source>
        <dbReference type="Proteomes" id="UP000214596"/>
    </source>
</evidence>
<evidence type="ECO:0000256" key="3">
    <source>
        <dbReference type="ARBA" id="ARBA00023125"/>
    </source>
</evidence>
<evidence type="ECO:0000256" key="1">
    <source>
        <dbReference type="ARBA" id="ARBA00009437"/>
    </source>
</evidence>
<evidence type="ECO:0000256" key="2">
    <source>
        <dbReference type="ARBA" id="ARBA00023015"/>
    </source>
</evidence>
<feature type="non-terminal residue" evidence="6">
    <location>
        <position position="100"/>
    </location>
</feature>
<dbReference type="PROSITE" id="PS50931">
    <property type="entry name" value="HTH_LYSR"/>
    <property type="match status" value="1"/>
</dbReference>
<comment type="similarity">
    <text evidence="1">Belongs to the LysR transcriptional regulatory family.</text>
</comment>
<evidence type="ECO:0000256" key="4">
    <source>
        <dbReference type="ARBA" id="ARBA00023163"/>
    </source>
</evidence>
<comment type="caution">
    <text evidence="6">The sequence shown here is derived from an EMBL/GenBank/DDBJ whole genome shotgun (WGS) entry which is preliminary data.</text>
</comment>
<dbReference type="EMBL" id="NIXT01003326">
    <property type="protein sequence ID" value="OXE29376.1"/>
    <property type="molecule type" value="Genomic_DNA"/>
</dbReference>